<protein>
    <recommendedName>
        <fullName evidence="5">LIM zinc-binding domain-containing protein</fullName>
    </recommendedName>
</protein>
<keyword evidence="3" id="KW-0440">LIM domain</keyword>
<sequence length="569" mass="62302">MTAREVHPASSTPALSCPVFPQLGSLAFTCTFCWHIASTPPHVVGSSGRLACEFCYSALLDLSICWVCGEVVFRGEDCVSLGWCFWHKSCYGCLICGNRMVAHGMTVKEVFTDEVEHEDVGGRHGLEAVRGRAKEVDEIPLCAHCYVESGAEEMDSRNVVNRALRRMDYRDGGLNRKRYEDGRHIRLDGTRPESYSGLDNGICPVPLDSTIYVSIRDPTAPAFKPSPTKPIPRWMVTSPVQSNDISTNGRQPEPLPGEHSQQVSQAELSLKMRLSSYAPSSDRTAQPHSPKPEPVRPATPPSATPRPISPAIASPQPAPISPVNIPKIFRYSRAGIIDSESLKRPSSRLDRIREESGHLQSRTPSPYVTPPEWPDFLYDDERSSPASLPEIQSQAATVHEPGPRSIVPKTSSQSLSTLISPTQTPIPSRLSKRSTMLRAKIAALNPQSGLTAMPMSSEFLERYGLVKGKETPKPSALLKKTPPSSRRSSHEPQAILARLTKNSRSGPTTGPVNETTVVTGTDRSSTPKLFSFDSTTGSIALHDGPAFDGEQVGRRRSLQVELRRLFRGL</sequence>
<dbReference type="PROSITE" id="PS50023">
    <property type="entry name" value="LIM_DOMAIN_2"/>
    <property type="match status" value="1"/>
</dbReference>
<feature type="region of interest" description="Disordered" evidence="4">
    <location>
        <begin position="221"/>
        <end position="323"/>
    </location>
</feature>
<feature type="region of interest" description="Disordered" evidence="4">
    <location>
        <begin position="471"/>
        <end position="524"/>
    </location>
</feature>
<dbReference type="Proteomes" id="UP000182658">
    <property type="component" value="Unassembled WGS sequence"/>
</dbReference>
<keyword evidence="7" id="KW-1185">Reference proteome</keyword>
<evidence type="ECO:0000256" key="4">
    <source>
        <dbReference type="SAM" id="MobiDB-lite"/>
    </source>
</evidence>
<keyword evidence="2 3" id="KW-0862">Zinc</keyword>
<evidence type="ECO:0000259" key="5">
    <source>
        <dbReference type="PROSITE" id="PS50023"/>
    </source>
</evidence>
<dbReference type="InParanoid" id="A0A1J7JI14"/>
<feature type="domain" description="LIM zinc-binding" evidence="5">
    <location>
        <begin position="63"/>
        <end position="152"/>
    </location>
</feature>
<evidence type="ECO:0000256" key="3">
    <source>
        <dbReference type="PROSITE-ProRule" id="PRU00125"/>
    </source>
</evidence>
<dbReference type="GO" id="GO:0030695">
    <property type="term" value="F:GTPase regulator activity"/>
    <property type="evidence" value="ECO:0007669"/>
    <property type="project" value="UniProtKB-ARBA"/>
</dbReference>
<proteinExistence type="predicted"/>
<evidence type="ECO:0000256" key="2">
    <source>
        <dbReference type="ARBA" id="ARBA00022833"/>
    </source>
</evidence>
<dbReference type="GO" id="GO:0046872">
    <property type="term" value="F:metal ion binding"/>
    <property type="evidence" value="ECO:0007669"/>
    <property type="project" value="UniProtKB-KW"/>
</dbReference>
<feature type="compositionally biased region" description="Polar residues" evidence="4">
    <location>
        <begin position="238"/>
        <end position="250"/>
    </location>
</feature>
<dbReference type="AlphaFoldDB" id="A0A1J7JI14"/>
<feature type="compositionally biased region" description="Polar residues" evidence="4">
    <location>
        <begin position="277"/>
        <end position="287"/>
    </location>
</feature>
<keyword evidence="1 3" id="KW-0479">Metal-binding</keyword>
<feature type="compositionally biased region" description="Polar residues" evidence="4">
    <location>
        <begin position="384"/>
        <end position="396"/>
    </location>
</feature>
<evidence type="ECO:0000313" key="6">
    <source>
        <dbReference type="EMBL" id="OIW33001.1"/>
    </source>
</evidence>
<evidence type="ECO:0000256" key="1">
    <source>
        <dbReference type="ARBA" id="ARBA00022723"/>
    </source>
</evidence>
<dbReference type="PROSITE" id="PS00478">
    <property type="entry name" value="LIM_DOMAIN_1"/>
    <property type="match status" value="1"/>
</dbReference>
<feature type="compositionally biased region" description="Pro residues" evidence="4">
    <location>
        <begin position="295"/>
        <end position="308"/>
    </location>
</feature>
<reference evidence="6 7" key="1">
    <citation type="submission" date="2016-10" db="EMBL/GenBank/DDBJ databases">
        <title>Draft genome sequence of Coniochaeta ligniaria NRRL30616, a lignocellulolytic fungus for bioabatement of inhibitors in plant biomass hydrolysates.</title>
        <authorList>
            <consortium name="DOE Joint Genome Institute"/>
            <person name="Jimenez D.J."/>
            <person name="Hector R.E."/>
            <person name="Riley R."/>
            <person name="Sun H."/>
            <person name="Grigoriev I.V."/>
            <person name="Van Elsas J.D."/>
            <person name="Nichols N.N."/>
        </authorList>
    </citation>
    <scope>NUCLEOTIDE SEQUENCE [LARGE SCALE GENOMIC DNA]</scope>
    <source>
        <strain evidence="6 7">NRRL 30616</strain>
    </source>
</reference>
<feature type="compositionally biased region" description="Basic and acidic residues" evidence="4">
    <location>
        <begin position="342"/>
        <end position="357"/>
    </location>
</feature>
<feature type="region of interest" description="Disordered" evidence="4">
    <location>
        <begin position="342"/>
        <end position="428"/>
    </location>
</feature>
<evidence type="ECO:0000313" key="7">
    <source>
        <dbReference type="Proteomes" id="UP000182658"/>
    </source>
</evidence>
<feature type="compositionally biased region" description="Polar residues" evidence="4">
    <location>
        <begin position="500"/>
        <end position="524"/>
    </location>
</feature>
<name>A0A1J7JI14_9PEZI</name>
<accession>A0A1J7JI14</accession>
<dbReference type="OrthoDB" id="8062037at2759"/>
<dbReference type="EMBL" id="KV875094">
    <property type="protein sequence ID" value="OIW33001.1"/>
    <property type="molecule type" value="Genomic_DNA"/>
</dbReference>
<organism evidence="6 7">
    <name type="scientific">Coniochaeta ligniaria NRRL 30616</name>
    <dbReference type="NCBI Taxonomy" id="1408157"/>
    <lineage>
        <taxon>Eukaryota</taxon>
        <taxon>Fungi</taxon>
        <taxon>Dikarya</taxon>
        <taxon>Ascomycota</taxon>
        <taxon>Pezizomycotina</taxon>
        <taxon>Sordariomycetes</taxon>
        <taxon>Sordariomycetidae</taxon>
        <taxon>Coniochaetales</taxon>
        <taxon>Coniochaetaceae</taxon>
        <taxon>Coniochaeta</taxon>
    </lineage>
</organism>
<gene>
    <name evidence="6" type="ORF">CONLIGDRAFT_160864</name>
</gene>
<dbReference type="STRING" id="1408157.A0A1J7JI14"/>
<feature type="compositionally biased region" description="Polar residues" evidence="4">
    <location>
        <begin position="408"/>
        <end position="426"/>
    </location>
</feature>
<dbReference type="InterPro" id="IPR001781">
    <property type="entry name" value="Znf_LIM"/>
</dbReference>